<protein>
    <recommendedName>
        <fullName evidence="3">NmrA-like domain-containing protein</fullName>
    </recommendedName>
</protein>
<dbReference type="SUPFAM" id="SSF51735">
    <property type="entry name" value="NAD(P)-binding Rossmann-fold domains"/>
    <property type="match status" value="1"/>
</dbReference>
<dbReference type="Gene3D" id="3.40.50.720">
    <property type="entry name" value="NAD(P)-binding Rossmann-like Domain"/>
    <property type="match status" value="1"/>
</dbReference>
<keyword evidence="1" id="KW-0521">NADP</keyword>
<evidence type="ECO:0000256" key="1">
    <source>
        <dbReference type="ARBA" id="ARBA00022857"/>
    </source>
</evidence>
<name>A0AAX4JZZ1_9TREE</name>
<reference evidence="4 5" key="1">
    <citation type="submission" date="2024-01" db="EMBL/GenBank/DDBJ databases">
        <title>Comparative genomics of Cryptococcus and Kwoniella reveals pathogenesis evolution and contrasting modes of karyotype evolution via chromosome fusion or intercentromeric recombination.</title>
        <authorList>
            <person name="Coelho M.A."/>
            <person name="David-Palma M."/>
            <person name="Shea T."/>
            <person name="Bowers K."/>
            <person name="McGinley-Smith S."/>
            <person name="Mohammad A.W."/>
            <person name="Gnirke A."/>
            <person name="Yurkov A.M."/>
            <person name="Nowrousian M."/>
            <person name="Sun S."/>
            <person name="Cuomo C.A."/>
            <person name="Heitman J."/>
        </authorList>
    </citation>
    <scope>NUCLEOTIDE SEQUENCE [LARGE SCALE GENOMIC DNA]</scope>
    <source>
        <strain evidence="4 5">CBS 6074</strain>
    </source>
</reference>
<dbReference type="RefSeq" id="XP_066076851.1">
    <property type="nucleotide sequence ID" value="XM_066220754.1"/>
</dbReference>
<evidence type="ECO:0000313" key="5">
    <source>
        <dbReference type="Proteomes" id="UP001355207"/>
    </source>
</evidence>
<dbReference type="InterPro" id="IPR008030">
    <property type="entry name" value="NmrA-like"/>
</dbReference>
<dbReference type="Proteomes" id="UP001355207">
    <property type="component" value="Chromosome 6"/>
</dbReference>
<dbReference type="InterPro" id="IPR036291">
    <property type="entry name" value="NAD(P)-bd_dom_sf"/>
</dbReference>
<organism evidence="4 5">
    <name type="scientific">Kwoniella dendrophila CBS 6074</name>
    <dbReference type="NCBI Taxonomy" id="1295534"/>
    <lineage>
        <taxon>Eukaryota</taxon>
        <taxon>Fungi</taxon>
        <taxon>Dikarya</taxon>
        <taxon>Basidiomycota</taxon>
        <taxon>Agaricomycotina</taxon>
        <taxon>Tremellomycetes</taxon>
        <taxon>Tremellales</taxon>
        <taxon>Cryptococcaceae</taxon>
        <taxon>Kwoniella</taxon>
    </lineage>
</organism>
<sequence>MSSSSSSIIISKVGFLGFTGKVGSSVLPNLIELNKQNKIKLILLHRQGSDLSKIAETENIEKRIIKLDENGLEINKKAIENLDIVVSTVGTTGFRAQIHLIDSLENSKSLKTFIHSDFGTNWTEDELQAPGLKMIKIKEDIVDYAKSKKVPLTSIRVGVLDEFFYKYPASGTYLPGNTVQVFRNSLKNKIRVTSIPFLGYAIAQLTINPISIANQITQLYDFNVSGEEIIQAWTNIQNGIKPEITYYTEDQYQKDLQVIGGFAIIAAVRAKWGDDNWGPSDQPKIDGWKLKTFEQHCRNFIQ</sequence>
<accession>A0AAX4JZZ1</accession>
<keyword evidence="5" id="KW-1185">Reference proteome</keyword>
<gene>
    <name evidence="4" type="ORF">L201_005021</name>
</gene>
<dbReference type="Pfam" id="PF05368">
    <property type="entry name" value="NmrA"/>
    <property type="match status" value="1"/>
</dbReference>
<dbReference type="PANTHER" id="PTHR47706:SF9">
    <property type="entry name" value="NMRA-LIKE DOMAIN-CONTAINING PROTEIN-RELATED"/>
    <property type="match status" value="1"/>
</dbReference>
<dbReference type="GO" id="GO:0016491">
    <property type="term" value="F:oxidoreductase activity"/>
    <property type="evidence" value="ECO:0007669"/>
    <property type="project" value="UniProtKB-KW"/>
</dbReference>
<proteinExistence type="predicted"/>
<dbReference type="InterPro" id="IPR051609">
    <property type="entry name" value="NmrA/Isoflavone_reductase-like"/>
</dbReference>
<dbReference type="Gene3D" id="3.90.25.10">
    <property type="entry name" value="UDP-galactose 4-epimerase, domain 1"/>
    <property type="match status" value="1"/>
</dbReference>
<dbReference type="GeneID" id="91095691"/>
<dbReference type="EMBL" id="CP144103">
    <property type="protein sequence ID" value="WWC90088.1"/>
    <property type="molecule type" value="Genomic_DNA"/>
</dbReference>
<dbReference type="AlphaFoldDB" id="A0AAX4JZZ1"/>
<feature type="domain" description="NmrA-like" evidence="3">
    <location>
        <begin position="12"/>
        <end position="233"/>
    </location>
</feature>
<evidence type="ECO:0000313" key="4">
    <source>
        <dbReference type="EMBL" id="WWC90088.1"/>
    </source>
</evidence>
<dbReference type="PANTHER" id="PTHR47706">
    <property type="entry name" value="NMRA-LIKE FAMILY PROTEIN"/>
    <property type="match status" value="1"/>
</dbReference>
<evidence type="ECO:0000256" key="2">
    <source>
        <dbReference type="ARBA" id="ARBA00023002"/>
    </source>
</evidence>
<evidence type="ECO:0000259" key="3">
    <source>
        <dbReference type="Pfam" id="PF05368"/>
    </source>
</evidence>
<keyword evidence="2" id="KW-0560">Oxidoreductase</keyword>